<dbReference type="InterPro" id="IPR015797">
    <property type="entry name" value="NUDIX_hydrolase-like_dom_sf"/>
</dbReference>
<comment type="caution">
    <text evidence="9">The sequence shown here is derived from an EMBL/GenBank/DDBJ whole genome shotgun (WGS) entry which is preliminary data.</text>
</comment>
<feature type="compositionally biased region" description="Basic and acidic residues" evidence="7">
    <location>
        <begin position="85"/>
        <end position="98"/>
    </location>
</feature>
<dbReference type="InterPro" id="IPR045121">
    <property type="entry name" value="CoAse"/>
</dbReference>
<dbReference type="InterPro" id="IPR020084">
    <property type="entry name" value="NUDIX_hydrolase_CS"/>
</dbReference>
<evidence type="ECO:0000259" key="8">
    <source>
        <dbReference type="PROSITE" id="PS51462"/>
    </source>
</evidence>
<dbReference type="InterPro" id="IPR000086">
    <property type="entry name" value="NUDIX_hydrolase_dom"/>
</dbReference>
<keyword evidence="5" id="KW-0460">Magnesium</keyword>
<name>A0ABS9KI64_9BACT</name>
<dbReference type="RefSeq" id="WP_237855976.1">
    <property type="nucleotide sequence ID" value="NZ_JAKLWS010000035.1"/>
</dbReference>
<comment type="cofactor">
    <cofactor evidence="1">
        <name>Mn(2+)</name>
        <dbReference type="ChEBI" id="CHEBI:29035"/>
    </cofactor>
</comment>
<dbReference type="Proteomes" id="UP001165366">
    <property type="component" value="Unassembled WGS sequence"/>
</dbReference>
<dbReference type="EMBL" id="JAKLWS010000035">
    <property type="protein sequence ID" value="MCG2590547.1"/>
    <property type="molecule type" value="Genomic_DNA"/>
</dbReference>
<evidence type="ECO:0000256" key="4">
    <source>
        <dbReference type="ARBA" id="ARBA00022801"/>
    </source>
</evidence>
<gene>
    <name evidence="9" type="ORF">L6773_18375</name>
</gene>
<accession>A0ABS9KI64</accession>
<evidence type="ECO:0000313" key="10">
    <source>
        <dbReference type="Proteomes" id="UP001165366"/>
    </source>
</evidence>
<dbReference type="CDD" id="cd03426">
    <property type="entry name" value="NUDIX_CoAse_Nudt7"/>
    <property type="match status" value="1"/>
</dbReference>
<dbReference type="PROSITE" id="PS51462">
    <property type="entry name" value="NUDIX"/>
    <property type="match status" value="1"/>
</dbReference>
<dbReference type="PANTHER" id="PTHR12992">
    <property type="entry name" value="NUDIX HYDROLASE"/>
    <property type="match status" value="1"/>
</dbReference>
<protein>
    <submittedName>
        <fullName evidence="9">CoA pyrophosphatase</fullName>
    </submittedName>
</protein>
<keyword evidence="6" id="KW-0464">Manganese</keyword>
<evidence type="ECO:0000256" key="5">
    <source>
        <dbReference type="ARBA" id="ARBA00022842"/>
    </source>
</evidence>
<reference evidence="9" key="1">
    <citation type="submission" date="2022-01" db="EMBL/GenBank/DDBJ databases">
        <authorList>
            <person name="Wang Y."/>
        </authorList>
    </citation>
    <scope>NUCLEOTIDE SEQUENCE</scope>
    <source>
        <strain evidence="9">WB101</strain>
    </source>
</reference>
<sequence length="211" mass="24136">MAFHPFHQFLIERSRQELPGRQAQMKMSPEPLDPDVVLPQKKSDTAHPSSVLIPLFPDNENQLHVILTLRTKSIRHAGQISFPGGRREGSETPEETALRETEEEIGVGRDNVQIACSITPLYLHRTDNQITPYVGFLDEEPELIPDPAEVQEAFSIPVQNLMNGENFKTEEWNLAHASFHVPFWTIHEVPLWGATAMMMSELLELYKEFRK</sequence>
<comment type="cofactor">
    <cofactor evidence="2">
        <name>Mg(2+)</name>
        <dbReference type="ChEBI" id="CHEBI:18420"/>
    </cofactor>
</comment>
<keyword evidence="10" id="KW-1185">Reference proteome</keyword>
<evidence type="ECO:0000256" key="3">
    <source>
        <dbReference type="ARBA" id="ARBA00022723"/>
    </source>
</evidence>
<organism evidence="9 10">
    <name type="scientific">Rhodohalobacter sulfatireducens</name>
    <dbReference type="NCBI Taxonomy" id="2911366"/>
    <lineage>
        <taxon>Bacteria</taxon>
        <taxon>Pseudomonadati</taxon>
        <taxon>Balneolota</taxon>
        <taxon>Balneolia</taxon>
        <taxon>Balneolales</taxon>
        <taxon>Balneolaceae</taxon>
        <taxon>Rhodohalobacter</taxon>
    </lineage>
</organism>
<evidence type="ECO:0000256" key="2">
    <source>
        <dbReference type="ARBA" id="ARBA00001946"/>
    </source>
</evidence>
<feature type="region of interest" description="Disordered" evidence="7">
    <location>
        <begin position="79"/>
        <end position="98"/>
    </location>
</feature>
<keyword evidence="3" id="KW-0479">Metal-binding</keyword>
<evidence type="ECO:0000313" key="9">
    <source>
        <dbReference type="EMBL" id="MCG2590547.1"/>
    </source>
</evidence>
<keyword evidence="4" id="KW-0378">Hydrolase</keyword>
<dbReference type="PROSITE" id="PS00893">
    <property type="entry name" value="NUDIX_BOX"/>
    <property type="match status" value="1"/>
</dbReference>
<feature type="region of interest" description="Disordered" evidence="7">
    <location>
        <begin position="13"/>
        <end position="33"/>
    </location>
</feature>
<feature type="domain" description="Nudix hydrolase" evidence="8">
    <location>
        <begin position="46"/>
        <end position="180"/>
    </location>
</feature>
<dbReference type="Pfam" id="PF00293">
    <property type="entry name" value="NUDIX"/>
    <property type="match status" value="1"/>
</dbReference>
<proteinExistence type="predicted"/>
<evidence type="ECO:0000256" key="7">
    <source>
        <dbReference type="SAM" id="MobiDB-lite"/>
    </source>
</evidence>
<reference evidence="9" key="2">
    <citation type="submission" date="2024-05" db="EMBL/GenBank/DDBJ databases">
        <title>Rhodohalobacter halophilus gen. nov., sp. nov., a moderately halophilic member of the family Balneolaceae.</title>
        <authorList>
            <person name="Xia J."/>
        </authorList>
    </citation>
    <scope>NUCLEOTIDE SEQUENCE</scope>
    <source>
        <strain evidence="9">WB101</strain>
    </source>
</reference>
<evidence type="ECO:0000256" key="1">
    <source>
        <dbReference type="ARBA" id="ARBA00001936"/>
    </source>
</evidence>
<dbReference type="Gene3D" id="3.90.79.10">
    <property type="entry name" value="Nucleoside Triphosphate Pyrophosphohydrolase"/>
    <property type="match status" value="1"/>
</dbReference>
<dbReference type="PANTHER" id="PTHR12992:SF11">
    <property type="entry name" value="MITOCHONDRIAL COENZYME A DIPHOSPHATASE NUDT8"/>
    <property type="match status" value="1"/>
</dbReference>
<dbReference type="SUPFAM" id="SSF55811">
    <property type="entry name" value="Nudix"/>
    <property type="match status" value="1"/>
</dbReference>
<evidence type="ECO:0000256" key="6">
    <source>
        <dbReference type="ARBA" id="ARBA00023211"/>
    </source>
</evidence>